<evidence type="ECO:0000313" key="14">
    <source>
        <dbReference type="EMBL" id="EIJ32966.1"/>
    </source>
</evidence>
<dbReference type="NCBIfam" id="TIGR02970">
    <property type="entry name" value="succ_dehyd_cytB"/>
    <property type="match status" value="1"/>
</dbReference>
<keyword evidence="10 13" id="KW-0472">Membrane</keyword>
<sequence length="125" mass="13689">MKNTSNRPLSPHLQVYKMPLPAILSVLHRGTGIVLAIGTILVAWWLAAIAGGEESFNTANAILGSWFGKLVLFGWSWTLFYHLCNGIRHLVWDTGFGLDLPTVYLGGKVVIAASFVLTILLWIVA</sequence>
<keyword evidence="9 12" id="KW-0408">Iron</keyword>
<dbReference type="GO" id="GO:0046872">
    <property type="term" value="F:metal ion binding"/>
    <property type="evidence" value="ECO:0007669"/>
    <property type="project" value="UniProtKB-KW"/>
</dbReference>
<reference evidence="15" key="1">
    <citation type="journal article" date="2011" name="Stand. Genomic Sci.">
        <title>Genome sequence of the filamentous, gliding Thiothrix nivea neotype strain (JP2(T)).</title>
        <authorList>
            <person name="Lapidus A."/>
            <person name="Nolan M."/>
            <person name="Lucas S."/>
            <person name="Glavina Del Rio T."/>
            <person name="Tice H."/>
            <person name="Cheng J.F."/>
            <person name="Tapia R."/>
            <person name="Han C."/>
            <person name="Goodwin L."/>
            <person name="Pitluck S."/>
            <person name="Liolios K."/>
            <person name="Pagani I."/>
            <person name="Ivanova N."/>
            <person name="Huntemann M."/>
            <person name="Mavromatis K."/>
            <person name="Mikhailova N."/>
            <person name="Pati A."/>
            <person name="Chen A."/>
            <person name="Palaniappan K."/>
            <person name="Land M."/>
            <person name="Brambilla E.M."/>
            <person name="Rohde M."/>
            <person name="Abt B."/>
            <person name="Verbarg S."/>
            <person name="Goker M."/>
            <person name="Bristow J."/>
            <person name="Eisen J.A."/>
            <person name="Markowitz V."/>
            <person name="Hugenholtz P."/>
            <person name="Kyrpides N.C."/>
            <person name="Klenk H.P."/>
            <person name="Woyke T."/>
        </authorList>
    </citation>
    <scope>NUCLEOTIDE SEQUENCE [LARGE SCALE GENOMIC DNA]</scope>
    <source>
        <strain evidence="15">ATCC 35100 / DSM 5205 / JP2</strain>
    </source>
</reference>
<feature type="binding site" description="axial binding residue" evidence="12">
    <location>
        <position position="82"/>
    </location>
    <ligand>
        <name>heme</name>
        <dbReference type="ChEBI" id="CHEBI:30413"/>
        <note>ligand shared with second transmembrane subunit</note>
    </ligand>
    <ligandPart>
        <name>Fe</name>
        <dbReference type="ChEBI" id="CHEBI:18248"/>
    </ligandPart>
</feature>
<organism evidence="14 15">
    <name type="scientific">Thiothrix nivea (strain ATCC 35100 / DSM 5205 / JP2)</name>
    <dbReference type="NCBI Taxonomy" id="870187"/>
    <lineage>
        <taxon>Bacteria</taxon>
        <taxon>Pseudomonadati</taxon>
        <taxon>Pseudomonadota</taxon>
        <taxon>Gammaproteobacteria</taxon>
        <taxon>Thiotrichales</taxon>
        <taxon>Thiotrichaceae</taxon>
        <taxon>Thiothrix</taxon>
    </lineage>
</organism>
<dbReference type="AlphaFoldDB" id="A0A656HC29"/>
<evidence type="ECO:0000256" key="10">
    <source>
        <dbReference type="ARBA" id="ARBA00023136"/>
    </source>
</evidence>
<evidence type="ECO:0000256" key="4">
    <source>
        <dbReference type="ARBA" id="ARBA00020076"/>
    </source>
</evidence>
<dbReference type="GO" id="GO:0016020">
    <property type="term" value="C:membrane"/>
    <property type="evidence" value="ECO:0007669"/>
    <property type="project" value="UniProtKB-SubCell"/>
</dbReference>
<feature type="transmembrane region" description="Helical" evidence="13">
    <location>
        <begin position="59"/>
        <end position="83"/>
    </location>
</feature>
<evidence type="ECO:0000313" key="15">
    <source>
        <dbReference type="Proteomes" id="UP000005317"/>
    </source>
</evidence>
<evidence type="ECO:0000256" key="11">
    <source>
        <dbReference type="ARBA" id="ARBA00025912"/>
    </source>
</evidence>
<proteinExistence type="inferred from homology"/>
<dbReference type="Proteomes" id="UP000005317">
    <property type="component" value="Unassembled WGS sequence"/>
</dbReference>
<dbReference type="PIRSF" id="PIRSF000178">
    <property type="entry name" value="SDH_cyt_b560"/>
    <property type="match status" value="1"/>
</dbReference>
<keyword evidence="15" id="KW-1185">Reference proteome</keyword>
<dbReference type="InterPro" id="IPR014314">
    <property type="entry name" value="Succ_DH_cytb556"/>
</dbReference>
<comment type="function">
    <text evidence="1">Membrane-anchoring subunit of succinate dehydrogenase (SDH).</text>
</comment>
<evidence type="ECO:0000256" key="5">
    <source>
        <dbReference type="ARBA" id="ARBA00022617"/>
    </source>
</evidence>
<dbReference type="GO" id="GO:0009055">
    <property type="term" value="F:electron transfer activity"/>
    <property type="evidence" value="ECO:0007669"/>
    <property type="project" value="InterPro"/>
</dbReference>
<dbReference type="InterPro" id="IPR034804">
    <property type="entry name" value="SQR/QFR_C/D"/>
</dbReference>
<dbReference type="PROSITE" id="PS01000">
    <property type="entry name" value="SDH_CYT_1"/>
    <property type="match status" value="1"/>
</dbReference>
<evidence type="ECO:0000256" key="8">
    <source>
        <dbReference type="ARBA" id="ARBA00022989"/>
    </source>
</evidence>
<dbReference type="InterPro" id="IPR018495">
    <property type="entry name" value="Succ_DH_cyt_bsu_CS"/>
</dbReference>
<name>A0A656HC29_THINJ</name>
<dbReference type="RefSeq" id="WP_002706929.1">
    <property type="nucleotide sequence ID" value="NZ_JH651384.1"/>
</dbReference>
<evidence type="ECO:0000256" key="2">
    <source>
        <dbReference type="ARBA" id="ARBA00004141"/>
    </source>
</evidence>
<dbReference type="InterPro" id="IPR000701">
    <property type="entry name" value="SuccDH_FuR_B_TM-su"/>
</dbReference>
<feature type="transmembrane region" description="Helical" evidence="13">
    <location>
        <begin position="103"/>
        <end position="124"/>
    </location>
</feature>
<evidence type="ECO:0000256" key="1">
    <source>
        <dbReference type="ARBA" id="ARBA00004050"/>
    </source>
</evidence>
<dbReference type="GO" id="GO:0006099">
    <property type="term" value="P:tricarboxylic acid cycle"/>
    <property type="evidence" value="ECO:0007669"/>
    <property type="project" value="InterPro"/>
</dbReference>
<feature type="transmembrane region" description="Helical" evidence="13">
    <location>
        <begin position="20"/>
        <end position="47"/>
    </location>
</feature>
<comment type="cofactor">
    <cofactor evidence="12">
        <name>heme</name>
        <dbReference type="ChEBI" id="CHEBI:30413"/>
    </cofactor>
    <text evidence="12">The heme is bound between the two transmembrane subunits.</text>
</comment>
<dbReference type="PANTHER" id="PTHR10978">
    <property type="entry name" value="SUCCINATE DEHYDROGENASE CYTOCHROME B560 SUBUNIT"/>
    <property type="match status" value="1"/>
</dbReference>
<evidence type="ECO:0000256" key="12">
    <source>
        <dbReference type="PIRSR" id="PIRSR000178-1"/>
    </source>
</evidence>
<keyword evidence="5 12" id="KW-0349">Heme</keyword>
<evidence type="ECO:0000256" key="7">
    <source>
        <dbReference type="ARBA" id="ARBA00022723"/>
    </source>
</evidence>
<accession>A0A656HC29</accession>
<comment type="similarity">
    <text evidence="3">Belongs to the cytochrome b560 family.</text>
</comment>
<evidence type="ECO:0000256" key="13">
    <source>
        <dbReference type="SAM" id="Phobius"/>
    </source>
</evidence>
<dbReference type="PROSITE" id="PS01001">
    <property type="entry name" value="SDH_CYT_2"/>
    <property type="match status" value="1"/>
</dbReference>
<dbReference type="CDD" id="cd03499">
    <property type="entry name" value="SQR_TypeC_SdhC"/>
    <property type="match status" value="1"/>
</dbReference>
<protein>
    <recommendedName>
        <fullName evidence="4">Succinate dehydrogenase cytochrome b556 subunit</fullName>
    </recommendedName>
</protein>
<evidence type="ECO:0000256" key="9">
    <source>
        <dbReference type="ARBA" id="ARBA00023004"/>
    </source>
</evidence>
<keyword evidence="7 12" id="KW-0479">Metal-binding</keyword>
<comment type="subunit">
    <text evidence="11">Part of an enzyme complex containing four subunits: a flavoprotein, an iron-sulfur protein, plus two membrane-anchoring proteins, SdhC and SdhD. The complex can form homotrimers.</text>
</comment>
<dbReference type="Gene3D" id="1.20.1300.10">
    <property type="entry name" value="Fumarate reductase/succinate dehydrogenase, transmembrane subunit"/>
    <property type="match status" value="1"/>
</dbReference>
<dbReference type="Pfam" id="PF01127">
    <property type="entry name" value="Sdh_cyt"/>
    <property type="match status" value="1"/>
</dbReference>
<dbReference type="EMBL" id="JH651384">
    <property type="protein sequence ID" value="EIJ32966.1"/>
    <property type="molecule type" value="Genomic_DNA"/>
</dbReference>
<dbReference type="PANTHER" id="PTHR10978:SF5">
    <property type="entry name" value="SUCCINATE DEHYDROGENASE CYTOCHROME B560 SUBUNIT, MITOCHONDRIAL"/>
    <property type="match status" value="1"/>
</dbReference>
<evidence type="ECO:0000256" key="3">
    <source>
        <dbReference type="ARBA" id="ARBA00007244"/>
    </source>
</evidence>
<dbReference type="SUPFAM" id="SSF81343">
    <property type="entry name" value="Fumarate reductase respiratory complex transmembrane subunits"/>
    <property type="match status" value="1"/>
</dbReference>
<dbReference type="OrthoDB" id="9799441at2"/>
<keyword evidence="6 13" id="KW-0812">Transmembrane</keyword>
<comment type="subcellular location">
    <subcellularLocation>
        <location evidence="2">Membrane</location>
        <topology evidence="2">Multi-pass membrane protein</topology>
    </subcellularLocation>
</comment>
<keyword evidence="8 13" id="KW-1133">Transmembrane helix</keyword>
<gene>
    <name evidence="14" type="ORF">Thini_0308</name>
</gene>
<evidence type="ECO:0000256" key="6">
    <source>
        <dbReference type="ARBA" id="ARBA00022692"/>
    </source>
</evidence>